<reference evidence="7 8" key="1">
    <citation type="submission" date="2020-08" db="EMBL/GenBank/DDBJ databases">
        <title>Novel species isolated from subtropical streams in China.</title>
        <authorList>
            <person name="Lu H."/>
        </authorList>
    </citation>
    <scope>NUCLEOTIDE SEQUENCE [LARGE SCALE GENOMIC DNA]</scope>
    <source>
        <strain evidence="7 8">CY18W</strain>
    </source>
</reference>
<dbReference type="Gene3D" id="3.30.1150.10">
    <property type="match status" value="1"/>
</dbReference>
<keyword evidence="4" id="KW-0472">Membrane</keyword>
<keyword evidence="3" id="KW-1133">Transmembrane helix</keyword>
<comment type="subcellular location">
    <subcellularLocation>
        <location evidence="1">Membrane</location>
        <topology evidence="1">Single-pass membrane protein</topology>
    </subcellularLocation>
</comment>
<dbReference type="InterPro" id="IPR006260">
    <property type="entry name" value="TonB/TolA_C"/>
</dbReference>
<evidence type="ECO:0000256" key="5">
    <source>
        <dbReference type="SAM" id="SignalP"/>
    </source>
</evidence>
<evidence type="ECO:0000256" key="2">
    <source>
        <dbReference type="ARBA" id="ARBA00022692"/>
    </source>
</evidence>
<keyword evidence="5" id="KW-0732">Signal</keyword>
<keyword evidence="2" id="KW-0812">Transmembrane</keyword>
<evidence type="ECO:0000256" key="4">
    <source>
        <dbReference type="ARBA" id="ARBA00023136"/>
    </source>
</evidence>
<protein>
    <submittedName>
        <fullName evidence="7">TonB family protein</fullName>
    </submittedName>
</protein>
<proteinExistence type="predicted"/>
<feature type="domain" description="TonB C-terminal" evidence="6">
    <location>
        <begin position="27"/>
        <end position="112"/>
    </location>
</feature>
<dbReference type="Pfam" id="PF03544">
    <property type="entry name" value="TonB_C"/>
    <property type="match status" value="1"/>
</dbReference>
<sequence>MSSHFRLYAIVSTLAFALVTAPAFAVETRNPFFEAGCEAPSYDQRALTDEQEGLVKLSYMLDKKGAVVDAKIVASSGFRKLDKASLLALKACRFQTGAAQGWNDLAFAWTLK</sequence>
<evidence type="ECO:0000256" key="3">
    <source>
        <dbReference type="ARBA" id="ARBA00022989"/>
    </source>
</evidence>
<accession>A0ABR6ZL12</accession>
<feature type="signal peptide" evidence="5">
    <location>
        <begin position="1"/>
        <end position="25"/>
    </location>
</feature>
<dbReference type="EMBL" id="JACOGF010000002">
    <property type="protein sequence ID" value="MBC3916593.1"/>
    <property type="molecule type" value="Genomic_DNA"/>
</dbReference>
<gene>
    <name evidence="7" type="ORF">H8L32_03760</name>
</gene>
<feature type="chain" id="PRO_5045989685" evidence="5">
    <location>
        <begin position="26"/>
        <end position="112"/>
    </location>
</feature>
<dbReference type="Proteomes" id="UP000650424">
    <property type="component" value="Unassembled WGS sequence"/>
</dbReference>
<dbReference type="SUPFAM" id="SSF74653">
    <property type="entry name" value="TolA/TonB C-terminal domain"/>
    <property type="match status" value="1"/>
</dbReference>
<organism evidence="7 8">
    <name type="scientific">Undibacterium hunanense</name>
    <dbReference type="NCBI Taxonomy" id="2762292"/>
    <lineage>
        <taxon>Bacteria</taxon>
        <taxon>Pseudomonadati</taxon>
        <taxon>Pseudomonadota</taxon>
        <taxon>Betaproteobacteria</taxon>
        <taxon>Burkholderiales</taxon>
        <taxon>Oxalobacteraceae</taxon>
        <taxon>Undibacterium</taxon>
    </lineage>
</organism>
<evidence type="ECO:0000256" key="1">
    <source>
        <dbReference type="ARBA" id="ARBA00004167"/>
    </source>
</evidence>
<keyword evidence="8" id="KW-1185">Reference proteome</keyword>
<evidence type="ECO:0000313" key="8">
    <source>
        <dbReference type="Proteomes" id="UP000650424"/>
    </source>
</evidence>
<comment type="caution">
    <text evidence="7">The sequence shown here is derived from an EMBL/GenBank/DDBJ whole genome shotgun (WGS) entry which is preliminary data.</text>
</comment>
<dbReference type="InterPro" id="IPR037682">
    <property type="entry name" value="TonB_C"/>
</dbReference>
<dbReference type="PROSITE" id="PS52015">
    <property type="entry name" value="TONB_CTD"/>
    <property type="match status" value="1"/>
</dbReference>
<evidence type="ECO:0000259" key="6">
    <source>
        <dbReference type="PROSITE" id="PS52015"/>
    </source>
</evidence>
<dbReference type="RefSeq" id="WP_186945847.1">
    <property type="nucleotide sequence ID" value="NZ_JACOGF010000002.1"/>
</dbReference>
<dbReference type="NCBIfam" id="TIGR01352">
    <property type="entry name" value="tonB_Cterm"/>
    <property type="match status" value="1"/>
</dbReference>
<name>A0ABR6ZL12_9BURK</name>
<evidence type="ECO:0000313" key="7">
    <source>
        <dbReference type="EMBL" id="MBC3916593.1"/>
    </source>
</evidence>